<organism evidence="13">
    <name type="scientific">Pseudoalteromonas translucida KMM 520</name>
    <dbReference type="NCBI Taxonomy" id="1315283"/>
    <lineage>
        <taxon>Bacteria</taxon>
        <taxon>Pseudomonadati</taxon>
        <taxon>Pseudomonadota</taxon>
        <taxon>Gammaproteobacteria</taxon>
        <taxon>Alteromonadales</taxon>
        <taxon>Pseudoalteromonadaceae</taxon>
        <taxon>Pseudoalteromonas</taxon>
    </lineage>
</organism>
<dbReference type="CDD" id="cd01347">
    <property type="entry name" value="ligand_gated_channel"/>
    <property type="match status" value="1"/>
</dbReference>
<evidence type="ECO:0008006" key="15">
    <source>
        <dbReference type="Google" id="ProtNLM"/>
    </source>
</evidence>
<evidence type="ECO:0000313" key="14">
    <source>
        <dbReference type="Proteomes" id="UP000065261"/>
    </source>
</evidence>
<feature type="domain" description="TonB-dependent receptor-like beta-barrel" evidence="11">
    <location>
        <begin position="407"/>
        <end position="844"/>
    </location>
</feature>
<dbReference type="InterPro" id="IPR037066">
    <property type="entry name" value="Plug_dom_sf"/>
</dbReference>
<evidence type="ECO:0000259" key="12">
    <source>
        <dbReference type="Pfam" id="PF07715"/>
    </source>
</evidence>
<dbReference type="InterPro" id="IPR000531">
    <property type="entry name" value="Beta-barrel_TonB"/>
</dbReference>
<dbReference type="PATRIC" id="fig|1315283.4.peg.2105"/>
<feature type="chain" id="PRO_5006834017" description="Iron complex outermembrane recepter protein" evidence="10">
    <location>
        <begin position="31"/>
        <end position="880"/>
    </location>
</feature>
<feature type="signal peptide" evidence="10">
    <location>
        <begin position="1"/>
        <end position="30"/>
    </location>
</feature>
<dbReference type="Gene3D" id="2.40.170.20">
    <property type="entry name" value="TonB-dependent receptor, beta-barrel domain"/>
    <property type="match status" value="1"/>
</dbReference>
<evidence type="ECO:0000256" key="6">
    <source>
        <dbReference type="ARBA" id="ARBA00023136"/>
    </source>
</evidence>
<reference evidence="13 14" key="1">
    <citation type="submission" date="2015-03" db="EMBL/GenBank/DDBJ databases">
        <authorList>
            <person name="Murphy D."/>
        </authorList>
    </citation>
    <scope>NUCLEOTIDE SEQUENCE [LARGE SCALE GENOMIC DNA]</scope>
    <source>
        <strain evidence="13 14">KMM 520</strain>
    </source>
</reference>
<evidence type="ECO:0000256" key="2">
    <source>
        <dbReference type="ARBA" id="ARBA00022448"/>
    </source>
</evidence>
<dbReference type="EMBL" id="CP011034">
    <property type="protein sequence ID" value="ALS33513.1"/>
    <property type="molecule type" value="Genomic_DNA"/>
</dbReference>
<comment type="subcellular location">
    <subcellularLocation>
        <location evidence="1 8">Cell outer membrane</location>
        <topology evidence="1 8">Multi-pass membrane protein</topology>
    </subcellularLocation>
</comment>
<evidence type="ECO:0000256" key="5">
    <source>
        <dbReference type="ARBA" id="ARBA00023077"/>
    </source>
</evidence>
<keyword evidence="10" id="KW-0732">Signal</keyword>
<keyword evidence="2 8" id="KW-0813">Transport</keyword>
<protein>
    <recommendedName>
        <fullName evidence="15">Iron complex outermembrane recepter protein</fullName>
    </recommendedName>
</protein>
<keyword evidence="4 8" id="KW-0812">Transmembrane</keyword>
<dbReference type="GO" id="GO:0009279">
    <property type="term" value="C:cell outer membrane"/>
    <property type="evidence" value="ECO:0007669"/>
    <property type="project" value="UniProtKB-SubCell"/>
</dbReference>
<dbReference type="InterPro" id="IPR036942">
    <property type="entry name" value="Beta-barrel_TonB_sf"/>
</dbReference>
<dbReference type="OrthoDB" id="176248at2"/>
<name>A0A0U2X0R4_9GAMM</name>
<evidence type="ECO:0000256" key="7">
    <source>
        <dbReference type="ARBA" id="ARBA00023237"/>
    </source>
</evidence>
<dbReference type="InterPro" id="IPR012910">
    <property type="entry name" value="Plug_dom"/>
</dbReference>
<dbReference type="Pfam" id="PF00593">
    <property type="entry name" value="TonB_dep_Rec_b-barrel"/>
    <property type="match status" value="1"/>
</dbReference>
<keyword evidence="5 9" id="KW-0798">TonB box</keyword>
<evidence type="ECO:0000313" key="13">
    <source>
        <dbReference type="EMBL" id="ALS33513.1"/>
    </source>
</evidence>
<evidence type="ECO:0000256" key="10">
    <source>
        <dbReference type="SAM" id="SignalP"/>
    </source>
</evidence>
<keyword evidence="6 8" id="KW-0472">Membrane</keyword>
<dbReference type="PROSITE" id="PS52016">
    <property type="entry name" value="TONB_DEPENDENT_REC_3"/>
    <property type="match status" value="1"/>
</dbReference>
<evidence type="ECO:0000256" key="1">
    <source>
        <dbReference type="ARBA" id="ARBA00004571"/>
    </source>
</evidence>
<dbReference type="Pfam" id="PF07715">
    <property type="entry name" value="Plug"/>
    <property type="match status" value="1"/>
</dbReference>
<dbReference type="PANTHER" id="PTHR47234:SF2">
    <property type="entry name" value="TONB-DEPENDENT RECEPTOR"/>
    <property type="match status" value="1"/>
</dbReference>
<dbReference type="Proteomes" id="UP000065261">
    <property type="component" value="Chromosome I"/>
</dbReference>
<dbReference type="InterPro" id="IPR039426">
    <property type="entry name" value="TonB-dep_rcpt-like"/>
</dbReference>
<evidence type="ECO:0000256" key="4">
    <source>
        <dbReference type="ARBA" id="ARBA00022692"/>
    </source>
</evidence>
<evidence type="ECO:0000256" key="3">
    <source>
        <dbReference type="ARBA" id="ARBA00022452"/>
    </source>
</evidence>
<accession>A0A0U2X0R4</accession>
<evidence type="ECO:0000256" key="8">
    <source>
        <dbReference type="PROSITE-ProRule" id="PRU01360"/>
    </source>
</evidence>
<comment type="similarity">
    <text evidence="8 9">Belongs to the TonB-dependent receptor family.</text>
</comment>
<sequence length="880" mass="94356">MLNNQISKAVRLAIAFGAASTAVFSASSIAAEEGVEKVERIAVTGSRIKRTDLEGSVPVTVIDRAAIDFSGQTSVSDLLRNTSFNSAGSFRPQSGSSAQGVSQINLRGLGASRSLILVDGRRLPKSPSTGNSQDLNSIPMAAVERIEILSDGASAVYGSDAIAGVVNIITRKDFNGIEMRIGASEVSLPEEGGDREEGSVVFGASSDNSSVIGGVSWNSRDIIYENAYEWVQPGASSFGANWVRPSGYDGIGADGEPSSGGLSSILSASACDGIENFFSLGDDFCAYNFNATNANEASTSNTSAFLKANYDINDDWRILSHTLVSKTKSFGRYAPSLNDAGVGAFMSADSPNNPTNPASPFYDAPSDGLGAREVGYRHRFAALGNRDSQVDNWSTDFMISVEGQIGNVFVDFGARKNQTKTYEIGRGYLMGSNARTAVDSGDYMLNDPFGTRFTTNEQRSDYAKLLNGLNVTTSRIGTFQQEEVFGSAAFDVMEMNGGTLQAVVGLEYRKEDYSDTYDSLSEAGQVGGSAGNSAGGGRNLTSAYFEALFPVMEGLEFTLAGRYDDYSDYGSDFSPKVSVKYDVTEELVLRASYGEGFRAPTLDILTAKPAPGNPSVSDDPSCLNLGLQAGCDVQVSAITLANAEMGSESSEQISLGLAYQPTDWLNFSADYYEIEISNMIRFFGASTILTREQTGDPIPAGLGVTRLSNGGIDLITQGYANEGKWEISGLDLNLNTTFDFDAAGTLKQTLQFSHQFESKIDGGRNTLKDTGEPQQRASLSNSYAIQDFDFTWNINMIGSQYEDVTQVDGGGVERTGNIATWITHDLQATYSFPTGTKVSVGMQNAFEKEPQLSSFGGRNYNFDLYDAYGRVTYLRFSQSF</sequence>
<feature type="domain" description="TonB-dependent receptor plug" evidence="12">
    <location>
        <begin position="56"/>
        <end position="165"/>
    </location>
</feature>
<dbReference type="AlphaFoldDB" id="A0A0U2X0R4"/>
<dbReference type="RefSeq" id="WP_058373743.1">
    <property type="nucleotide sequence ID" value="NZ_CP011034.1"/>
</dbReference>
<keyword evidence="3 8" id="KW-1134">Transmembrane beta strand</keyword>
<proteinExistence type="inferred from homology"/>
<dbReference type="Gene3D" id="2.170.130.10">
    <property type="entry name" value="TonB-dependent receptor, plug domain"/>
    <property type="match status" value="1"/>
</dbReference>
<evidence type="ECO:0000256" key="9">
    <source>
        <dbReference type="RuleBase" id="RU003357"/>
    </source>
</evidence>
<keyword evidence="7 8" id="KW-0998">Cell outer membrane</keyword>
<dbReference type="PANTHER" id="PTHR47234">
    <property type="match status" value="1"/>
</dbReference>
<dbReference type="KEGG" id="ptn:PTRA_a2418"/>
<dbReference type="SUPFAM" id="SSF56935">
    <property type="entry name" value="Porins"/>
    <property type="match status" value="1"/>
</dbReference>
<evidence type="ECO:0000259" key="11">
    <source>
        <dbReference type="Pfam" id="PF00593"/>
    </source>
</evidence>
<gene>
    <name evidence="13" type="ORF">PTRA_a2418</name>
</gene>